<comment type="caution">
    <text evidence="3">The sequence shown here is derived from an EMBL/GenBank/DDBJ whole genome shotgun (WGS) entry which is preliminary data.</text>
</comment>
<reference evidence="3 4" key="1">
    <citation type="journal article" date="2019" name="Appl. Microbiol. Biotechnol.">
        <title>Genome sequence of Isaria javanica and comparative genome analysis insights into family S53 peptidase evolution in fungal entomopathogens.</title>
        <authorList>
            <person name="Lin R."/>
            <person name="Zhang X."/>
            <person name="Xin B."/>
            <person name="Zou M."/>
            <person name="Gao Y."/>
            <person name="Qin F."/>
            <person name="Hu Q."/>
            <person name="Xie B."/>
            <person name="Cheng X."/>
        </authorList>
    </citation>
    <scope>NUCLEOTIDE SEQUENCE [LARGE SCALE GENOMIC DNA]</scope>
    <source>
        <strain evidence="3 4">IJ1G</strain>
    </source>
</reference>
<keyword evidence="4" id="KW-1185">Reference proteome</keyword>
<feature type="compositionally biased region" description="Acidic residues" evidence="1">
    <location>
        <begin position="123"/>
        <end position="135"/>
    </location>
</feature>
<evidence type="ECO:0000313" key="3">
    <source>
        <dbReference type="EMBL" id="TQV98908.1"/>
    </source>
</evidence>
<organism evidence="3 4">
    <name type="scientific">Cordyceps javanica</name>
    <dbReference type="NCBI Taxonomy" id="43265"/>
    <lineage>
        <taxon>Eukaryota</taxon>
        <taxon>Fungi</taxon>
        <taxon>Dikarya</taxon>
        <taxon>Ascomycota</taxon>
        <taxon>Pezizomycotina</taxon>
        <taxon>Sordariomycetes</taxon>
        <taxon>Hypocreomycetidae</taxon>
        <taxon>Hypocreales</taxon>
        <taxon>Cordycipitaceae</taxon>
        <taxon>Cordyceps</taxon>
    </lineage>
</organism>
<keyword evidence="2" id="KW-0812">Transmembrane</keyword>
<keyword evidence="2" id="KW-0472">Membrane</keyword>
<gene>
    <name evidence="3" type="ORF">IF1G_02988</name>
</gene>
<name>A0A545W7Y9_9HYPO</name>
<dbReference type="STRING" id="43265.A0A545W7Y9"/>
<evidence type="ECO:0000313" key="4">
    <source>
        <dbReference type="Proteomes" id="UP000315783"/>
    </source>
</evidence>
<feature type="transmembrane region" description="Helical" evidence="2">
    <location>
        <begin position="61"/>
        <end position="83"/>
    </location>
</feature>
<dbReference type="Pfam" id="PF08592">
    <property type="entry name" value="Anthrone_oxy"/>
    <property type="match status" value="1"/>
</dbReference>
<evidence type="ECO:0000256" key="1">
    <source>
        <dbReference type="SAM" id="MobiDB-lite"/>
    </source>
</evidence>
<evidence type="ECO:0000256" key="2">
    <source>
        <dbReference type="SAM" id="Phobius"/>
    </source>
</evidence>
<feature type="region of interest" description="Disordered" evidence="1">
    <location>
        <begin position="123"/>
        <end position="143"/>
    </location>
</feature>
<dbReference type="InterPro" id="IPR013901">
    <property type="entry name" value="Anthrone_oxy"/>
</dbReference>
<evidence type="ECO:0008006" key="5">
    <source>
        <dbReference type="Google" id="ProtNLM"/>
    </source>
</evidence>
<keyword evidence="2" id="KW-1133">Transmembrane helix</keyword>
<accession>A0A545W7Y9</accession>
<sequence length="179" mass="19127">MSTTRTALLLAPALTTTCTLLYGFDQDLFLRLLTLRGTRREANGLLPAYWSRLMRDGVPRVLGFLAATAASSGAALALCGPLLRQRASAGWYGAAAACAAAHLAWVPLVTGPIKAMVENEGVAVEDDEDEDDEDGGPTTSNVDHQRRWLRVNMARTLTTDLLGWACALVAVTRTLAVAE</sequence>
<dbReference type="Proteomes" id="UP000315783">
    <property type="component" value="Unassembled WGS sequence"/>
</dbReference>
<proteinExistence type="predicted"/>
<dbReference type="AlphaFoldDB" id="A0A545W7Y9"/>
<dbReference type="EMBL" id="SPUK01000003">
    <property type="protein sequence ID" value="TQV98908.1"/>
    <property type="molecule type" value="Genomic_DNA"/>
</dbReference>
<protein>
    <recommendedName>
        <fullName evidence="5">Integral membrane protein</fullName>
    </recommendedName>
</protein>
<feature type="transmembrane region" description="Helical" evidence="2">
    <location>
        <begin position="90"/>
        <end position="108"/>
    </location>
</feature>